<name>A0ABQ3Y1N6_9ACTN</name>
<dbReference type="GO" id="GO:0016787">
    <property type="term" value="F:hydrolase activity"/>
    <property type="evidence" value="ECO:0007669"/>
    <property type="project" value="UniProtKB-KW"/>
</dbReference>
<dbReference type="Gene3D" id="3.40.50.850">
    <property type="entry name" value="Isochorismatase-like"/>
    <property type="match status" value="1"/>
</dbReference>
<dbReference type="InterPro" id="IPR036380">
    <property type="entry name" value="Isochorismatase-like_sf"/>
</dbReference>
<reference evidence="3 4" key="1">
    <citation type="submission" date="2021-01" db="EMBL/GenBank/DDBJ databases">
        <title>Whole genome shotgun sequence of Actinoplanes deccanensis NBRC 13994.</title>
        <authorList>
            <person name="Komaki H."/>
            <person name="Tamura T."/>
        </authorList>
    </citation>
    <scope>NUCLEOTIDE SEQUENCE [LARGE SCALE GENOMIC DNA]</scope>
    <source>
        <strain evidence="3 4">NBRC 13994</strain>
    </source>
</reference>
<gene>
    <name evidence="3" type="ORF">Ade02nite_25430</name>
</gene>
<dbReference type="SUPFAM" id="SSF52499">
    <property type="entry name" value="Isochorismatase-like hydrolases"/>
    <property type="match status" value="1"/>
</dbReference>
<keyword evidence="4" id="KW-1185">Reference proteome</keyword>
<dbReference type="InterPro" id="IPR000868">
    <property type="entry name" value="Isochorismatase-like_dom"/>
</dbReference>
<keyword evidence="1 3" id="KW-0378">Hydrolase</keyword>
<evidence type="ECO:0000259" key="2">
    <source>
        <dbReference type="Pfam" id="PF00857"/>
    </source>
</evidence>
<dbReference type="PANTHER" id="PTHR43540">
    <property type="entry name" value="PEROXYUREIDOACRYLATE/UREIDOACRYLATE AMIDOHYDROLASE-RELATED"/>
    <property type="match status" value="1"/>
</dbReference>
<accession>A0ABQ3Y1N6</accession>
<evidence type="ECO:0000313" key="4">
    <source>
        <dbReference type="Proteomes" id="UP000609879"/>
    </source>
</evidence>
<sequence length="241" mass="25861">MAVSRGLCDGGRMADDPHLAPHWESAALITIDVQRDFLSDGAFGIPGTSEILPNLARLTEAFRRGGRPIVHIVRLYPADGQDVDRVRRSLVQGGAAFAQPGSPGRLLADGLLGDGPLGVAESGELDDELLLRGEPQWFGTSECVLYKPRWGAFYRTRLEELLAERNVDTLVFAGCNLPNCPRASIIEAHERDFRVVLVTDAVSQAGDQAFREIAGLGTVLRTTAEAVGEVSKRGGSVVTAT</sequence>
<feature type="domain" description="Isochorismatase-like" evidence="2">
    <location>
        <begin position="26"/>
        <end position="224"/>
    </location>
</feature>
<comment type="caution">
    <text evidence="3">The sequence shown here is derived from an EMBL/GenBank/DDBJ whole genome shotgun (WGS) entry which is preliminary data.</text>
</comment>
<evidence type="ECO:0000256" key="1">
    <source>
        <dbReference type="ARBA" id="ARBA00022801"/>
    </source>
</evidence>
<dbReference type="Proteomes" id="UP000609879">
    <property type="component" value="Unassembled WGS sequence"/>
</dbReference>
<dbReference type="EMBL" id="BOMI01000043">
    <property type="protein sequence ID" value="GID73902.1"/>
    <property type="molecule type" value="Genomic_DNA"/>
</dbReference>
<dbReference type="CDD" id="cd00431">
    <property type="entry name" value="cysteine_hydrolases"/>
    <property type="match status" value="1"/>
</dbReference>
<protein>
    <submittedName>
        <fullName evidence="3">Hypothetical isochorismatase hydrolase</fullName>
    </submittedName>
</protein>
<proteinExistence type="predicted"/>
<dbReference type="Pfam" id="PF00857">
    <property type="entry name" value="Isochorismatase"/>
    <property type="match status" value="1"/>
</dbReference>
<evidence type="ECO:0000313" key="3">
    <source>
        <dbReference type="EMBL" id="GID73902.1"/>
    </source>
</evidence>
<dbReference type="InterPro" id="IPR050272">
    <property type="entry name" value="Isochorismatase-like_hydrls"/>
</dbReference>
<organism evidence="3 4">
    <name type="scientific">Paractinoplanes deccanensis</name>
    <dbReference type="NCBI Taxonomy" id="113561"/>
    <lineage>
        <taxon>Bacteria</taxon>
        <taxon>Bacillati</taxon>
        <taxon>Actinomycetota</taxon>
        <taxon>Actinomycetes</taxon>
        <taxon>Micromonosporales</taxon>
        <taxon>Micromonosporaceae</taxon>
        <taxon>Paractinoplanes</taxon>
    </lineage>
</organism>